<evidence type="ECO:0000259" key="6">
    <source>
        <dbReference type="Pfam" id="PF01850"/>
    </source>
</evidence>
<dbReference type="PANTHER" id="PTHR42740:SF1">
    <property type="entry name" value="RIBONUCLEASE VAPC3"/>
    <property type="match status" value="1"/>
</dbReference>
<keyword evidence="10" id="KW-1185">Reference proteome</keyword>
<evidence type="ECO:0000256" key="1">
    <source>
        <dbReference type="ARBA" id="ARBA00022649"/>
    </source>
</evidence>
<dbReference type="SUPFAM" id="SSF88723">
    <property type="entry name" value="PIN domain-like"/>
    <property type="match status" value="1"/>
</dbReference>
<dbReference type="EMBL" id="AUZJ01000013">
    <property type="protein sequence ID" value="ERF61399.1"/>
    <property type="molecule type" value="Genomic_DNA"/>
</dbReference>
<reference evidence="9 10" key="1">
    <citation type="submission" date="2013-08" db="EMBL/GenBank/DDBJ databases">
        <authorList>
            <person name="Durkin A.S."/>
            <person name="Haft D.R."/>
            <person name="McCorrison J."/>
            <person name="Torralba M."/>
            <person name="Gillis M."/>
            <person name="Haft D.H."/>
            <person name="Methe B."/>
            <person name="Sutton G."/>
            <person name="Nelson K.E."/>
        </authorList>
    </citation>
    <scope>NUCLEOTIDE SEQUENCE [LARGE SCALE GENOMIC DNA]</scope>
    <source>
        <strain evidence="8 10">ATCC 35536</strain>
        <strain evidence="7 9">VPI DR56BR1116</strain>
    </source>
</reference>
<evidence type="ECO:0000313" key="7">
    <source>
        <dbReference type="EMBL" id="ERF61399.1"/>
    </source>
</evidence>
<dbReference type="InterPro" id="IPR002716">
    <property type="entry name" value="PIN_dom"/>
</dbReference>
<dbReference type="GO" id="GO:0004540">
    <property type="term" value="F:RNA nuclease activity"/>
    <property type="evidence" value="ECO:0007669"/>
    <property type="project" value="TreeGrafter"/>
</dbReference>
<keyword evidence="1" id="KW-1277">Toxin-antitoxin system</keyword>
<dbReference type="GeneID" id="95567211"/>
<feature type="domain" description="PIN" evidence="6">
    <location>
        <begin position="2"/>
        <end position="113"/>
    </location>
</feature>
<keyword evidence="3" id="KW-0479">Metal-binding</keyword>
<evidence type="ECO:0000256" key="2">
    <source>
        <dbReference type="ARBA" id="ARBA00022722"/>
    </source>
</evidence>
<evidence type="ECO:0000313" key="10">
    <source>
        <dbReference type="Proteomes" id="UP000016646"/>
    </source>
</evidence>
<keyword evidence="4" id="KW-0378">Hydrolase</keyword>
<dbReference type="Pfam" id="PF01850">
    <property type="entry name" value="PIN"/>
    <property type="match status" value="1"/>
</dbReference>
<dbReference type="PATRIC" id="fig|1125725.3.peg.632"/>
<proteinExistence type="predicted"/>
<dbReference type="Proteomes" id="UP000016412">
    <property type="component" value="Unassembled WGS sequence"/>
</dbReference>
<dbReference type="GO" id="GO:0046872">
    <property type="term" value="F:metal ion binding"/>
    <property type="evidence" value="ECO:0007669"/>
    <property type="project" value="UniProtKB-KW"/>
</dbReference>
<dbReference type="RefSeq" id="WP_021329701.1">
    <property type="nucleotide sequence ID" value="NZ_AUZJ01000013.1"/>
</dbReference>
<dbReference type="AlphaFoldDB" id="U2MSG6"/>
<evidence type="ECO:0000313" key="9">
    <source>
        <dbReference type="Proteomes" id="UP000016412"/>
    </source>
</evidence>
<organism evidence="7 9">
    <name type="scientific">Treponema socranskii subsp. socranskii VPI DR56BR1116 = ATCC 35536</name>
    <dbReference type="NCBI Taxonomy" id="1125725"/>
    <lineage>
        <taxon>Bacteria</taxon>
        <taxon>Pseudomonadati</taxon>
        <taxon>Spirochaetota</taxon>
        <taxon>Spirochaetia</taxon>
        <taxon>Spirochaetales</taxon>
        <taxon>Treponemataceae</taxon>
        <taxon>Treponema</taxon>
    </lineage>
</organism>
<dbReference type="eggNOG" id="COG1487">
    <property type="taxonomic scope" value="Bacteria"/>
</dbReference>
<sequence>MILVDTSVWINYFKGREEVKRLDTFIETNSIVVNDLILAELLPFINQKKEYELRNLLLNIEKVVLHINWNEIIKMQTENLKNGINKVGVPDLVIAQNVIQHNLYLYSMDKHFKFMSKLFPIKLIEF</sequence>
<dbReference type="InterPro" id="IPR029060">
    <property type="entry name" value="PIN-like_dom_sf"/>
</dbReference>
<dbReference type="Proteomes" id="UP000016646">
    <property type="component" value="Unassembled WGS sequence"/>
</dbReference>
<dbReference type="PANTHER" id="PTHR42740">
    <property type="entry name" value="RIBONUCLEASE VAPC3"/>
    <property type="match status" value="1"/>
</dbReference>
<dbReference type="STRING" id="1125725.HMPREF1325_2186"/>
<name>U2MSG6_TRESO</name>
<gene>
    <name evidence="8" type="ORF">HMPREF0860_0770</name>
    <name evidence="7" type="ORF">HMPREF1325_2186</name>
</gene>
<protein>
    <submittedName>
        <fullName evidence="7">PIN domain protein</fullName>
    </submittedName>
</protein>
<keyword evidence="5" id="KW-0460">Magnesium</keyword>
<dbReference type="Gene3D" id="3.40.50.1010">
    <property type="entry name" value="5'-nuclease"/>
    <property type="match status" value="1"/>
</dbReference>
<evidence type="ECO:0000256" key="3">
    <source>
        <dbReference type="ARBA" id="ARBA00022723"/>
    </source>
</evidence>
<dbReference type="EMBL" id="AVQI01000020">
    <property type="protein sequence ID" value="ERK04580.1"/>
    <property type="molecule type" value="Genomic_DNA"/>
</dbReference>
<dbReference type="OrthoDB" id="9811788at2"/>
<evidence type="ECO:0000313" key="8">
    <source>
        <dbReference type="EMBL" id="ERK04580.1"/>
    </source>
</evidence>
<accession>U2MSG6</accession>
<evidence type="ECO:0000256" key="4">
    <source>
        <dbReference type="ARBA" id="ARBA00022801"/>
    </source>
</evidence>
<evidence type="ECO:0000256" key="5">
    <source>
        <dbReference type="ARBA" id="ARBA00022842"/>
    </source>
</evidence>
<dbReference type="GO" id="GO:0016787">
    <property type="term" value="F:hydrolase activity"/>
    <property type="evidence" value="ECO:0007669"/>
    <property type="project" value="UniProtKB-KW"/>
</dbReference>
<comment type="caution">
    <text evidence="7">The sequence shown here is derived from an EMBL/GenBank/DDBJ whole genome shotgun (WGS) entry which is preliminary data.</text>
</comment>
<dbReference type="InterPro" id="IPR051749">
    <property type="entry name" value="PINc/VapC_TA_RNase"/>
</dbReference>
<keyword evidence="2" id="KW-0540">Nuclease</keyword>